<dbReference type="PANTHER" id="PTHR45987:SF4">
    <property type="entry name" value="LARGE RIBOSOMAL SUBUNIT PROTEIN BL12M"/>
    <property type="match status" value="1"/>
</dbReference>
<reference evidence="7 8" key="1">
    <citation type="journal article" date="2022" name="bioRxiv">
        <title>Ecology and evolution of chlamydial symbionts of arthropods.</title>
        <authorList>
            <person name="Halter T."/>
            <person name="Koestlbacher S."/>
            <person name="Collingro A."/>
            <person name="Sixt B.S."/>
            <person name="Toenshoff E.R."/>
            <person name="Hendrickx F."/>
            <person name="Kostanjsek R."/>
            <person name="Horn M."/>
        </authorList>
    </citation>
    <scope>NUCLEOTIDE SEQUENCE [LARGE SCALE GENOMIC DNA]</scope>
    <source>
        <strain evidence="7">W744xW776</strain>
    </source>
</reference>
<name>A0ABX8V6I9_9BACT</name>
<dbReference type="InterPro" id="IPR014719">
    <property type="entry name" value="Ribosomal_bL12_C/ClpS-like"/>
</dbReference>
<organism evidence="7 8">
    <name type="scientific">Candidatus Rhabdochlamydia oedothoracis</name>
    <dbReference type="NCBI Taxonomy" id="2720720"/>
    <lineage>
        <taxon>Bacteria</taxon>
        <taxon>Pseudomonadati</taxon>
        <taxon>Chlamydiota</taxon>
        <taxon>Chlamydiia</taxon>
        <taxon>Parachlamydiales</taxon>
        <taxon>Candidatus Rhabdochlamydiaceae</taxon>
        <taxon>Candidatus Rhabdochlamydia</taxon>
    </lineage>
</organism>
<gene>
    <name evidence="4" type="primary">rplL</name>
    <name evidence="7" type="ORF">RHABOEDO_000814</name>
</gene>
<dbReference type="InterPro" id="IPR013823">
    <property type="entry name" value="Ribosomal_bL12_C"/>
</dbReference>
<keyword evidence="3 4" id="KW-0687">Ribonucleoprotein</keyword>
<evidence type="ECO:0000256" key="4">
    <source>
        <dbReference type="HAMAP-Rule" id="MF_00368"/>
    </source>
</evidence>
<dbReference type="Gene3D" id="1.20.5.710">
    <property type="entry name" value="Single helix bin"/>
    <property type="match status" value="1"/>
</dbReference>
<dbReference type="InterPro" id="IPR036235">
    <property type="entry name" value="Ribosomal_bL12_oligo_N_sf"/>
</dbReference>
<dbReference type="RefSeq" id="WP_245397569.1">
    <property type="nucleotide sequence ID" value="NZ_CP075587.1"/>
</dbReference>
<dbReference type="Pfam" id="PF16320">
    <property type="entry name" value="Ribosomal_L12_N"/>
    <property type="match status" value="1"/>
</dbReference>
<protein>
    <recommendedName>
        <fullName evidence="4">Large ribosomal subunit protein bL12</fullName>
    </recommendedName>
</protein>
<dbReference type="InterPro" id="IPR000206">
    <property type="entry name" value="Ribosomal_bL12"/>
</dbReference>
<evidence type="ECO:0000256" key="3">
    <source>
        <dbReference type="ARBA" id="ARBA00023274"/>
    </source>
</evidence>
<dbReference type="SUPFAM" id="SSF48300">
    <property type="entry name" value="Ribosomal protein L7/12, oligomerisation (N-terminal) domain"/>
    <property type="match status" value="1"/>
</dbReference>
<keyword evidence="8" id="KW-1185">Reference proteome</keyword>
<dbReference type="SUPFAM" id="SSF54736">
    <property type="entry name" value="ClpS-like"/>
    <property type="match status" value="1"/>
</dbReference>
<dbReference type="Gene3D" id="3.30.1390.10">
    <property type="match status" value="1"/>
</dbReference>
<dbReference type="InterPro" id="IPR008932">
    <property type="entry name" value="Ribosomal_bL12_oligo"/>
</dbReference>
<dbReference type="Proteomes" id="UP000826014">
    <property type="component" value="Chromosome"/>
</dbReference>
<dbReference type="CDD" id="cd00387">
    <property type="entry name" value="Ribosomal_L7_L12"/>
    <property type="match status" value="1"/>
</dbReference>
<feature type="domain" description="Large ribosomal subunit protein bL12 oligomerization" evidence="6">
    <location>
        <begin position="8"/>
        <end position="55"/>
    </location>
</feature>
<dbReference type="GO" id="GO:0005840">
    <property type="term" value="C:ribosome"/>
    <property type="evidence" value="ECO:0007669"/>
    <property type="project" value="UniProtKB-KW"/>
</dbReference>
<dbReference type="PANTHER" id="PTHR45987">
    <property type="entry name" value="39S RIBOSOMAL PROTEIN L12"/>
    <property type="match status" value="1"/>
</dbReference>
<comment type="similarity">
    <text evidence="1 4">Belongs to the bacterial ribosomal protein bL12 family.</text>
</comment>
<proteinExistence type="inferred from homology"/>
<evidence type="ECO:0000259" key="6">
    <source>
        <dbReference type="Pfam" id="PF16320"/>
    </source>
</evidence>
<keyword evidence="2 4" id="KW-0689">Ribosomal protein</keyword>
<comment type="function">
    <text evidence="4">Forms part of the ribosomal stalk which helps the ribosome interact with GTP-bound translation factors. Is thus essential for accurate translation.</text>
</comment>
<feature type="domain" description="Large ribosomal subunit protein bL12 C-terminal" evidence="5">
    <location>
        <begin position="64"/>
        <end position="137"/>
    </location>
</feature>
<evidence type="ECO:0000259" key="5">
    <source>
        <dbReference type="Pfam" id="PF00542"/>
    </source>
</evidence>
<dbReference type="EMBL" id="CP075587">
    <property type="protein sequence ID" value="QYF48623.1"/>
    <property type="molecule type" value="Genomic_DNA"/>
</dbReference>
<evidence type="ECO:0000256" key="1">
    <source>
        <dbReference type="ARBA" id="ARBA00007197"/>
    </source>
</evidence>
<sequence>MSTQQKNIEELVDSLSHLSVLDMAKLKTALEDKWGVKAAAAAPMMIATQAAAPAAETTVESTEFEVSLISADPDPKKKISQIKAIRETTGLGLKESQKFMEDASATTPGIIKASCSKQEADEICAKFKEAGGEIKVKGL</sequence>
<dbReference type="Pfam" id="PF00542">
    <property type="entry name" value="Ribosomal_L12"/>
    <property type="match status" value="1"/>
</dbReference>
<comment type="subunit">
    <text evidence="4">Homodimer. Part of the ribosomal stalk of the 50S ribosomal subunit. Forms a multimeric L10(L12)X complex, where L10 forms an elongated spine to which 2 to 4 L12 dimers bind in a sequential fashion. Binds GTP-bound translation factors.</text>
</comment>
<evidence type="ECO:0000313" key="7">
    <source>
        <dbReference type="EMBL" id="QYF48623.1"/>
    </source>
</evidence>
<dbReference type="NCBIfam" id="TIGR00855">
    <property type="entry name" value="L12"/>
    <property type="match status" value="1"/>
</dbReference>
<evidence type="ECO:0000256" key="2">
    <source>
        <dbReference type="ARBA" id="ARBA00022980"/>
    </source>
</evidence>
<dbReference type="HAMAP" id="MF_00368">
    <property type="entry name" value="Ribosomal_bL12"/>
    <property type="match status" value="1"/>
</dbReference>
<accession>A0ABX8V6I9</accession>
<evidence type="ECO:0000313" key="8">
    <source>
        <dbReference type="Proteomes" id="UP000826014"/>
    </source>
</evidence>